<accession>A0A497YBR1</accession>
<evidence type="ECO:0000313" key="3">
    <source>
        <dbReference type="Proteomes" id="UP000280791"/>
    </source>
</evidence>
<evidence type="ECO:0000256" key="1">
    <source>
        <dbReference type="SAM" id="Phobius"/>
    </source>
</evidence>
<name>A0A497YBR1_9BACL</name>
<dbReference type="Proteomes" id="UP000280791">
    <property type="component" value="Unassembled WGS sequence"/>
</dbReference>
<dbReference type="EMBL" id="RCCP01000009">
    <property type="protein sequence ID" value="RLJ81355.1"/>
    <property type="molecule type" value="Genomic_DNA"/>
</dbReference>
<protein>
    <submittedName>
        <fullName evidence="2">Uncharacterized protein</fullName>
    </submittedName>
</protein>
<keyword evidence="1" id="KW-1133">Transmembrane helix</keyword>
<proteinExistence type="predicted"/>
<gene>
    <name evidence="2" type="ORF">DFR62_3400</name>
</gene>
<feature type="transmembrane region" description="Helical" evidence="1">
    <location>
        <begin position="59"/>
        <end position="78"/>
    </location>
</feature>
<comment type="caution">
    <text evidence="2">The sequence shown here is derived from an EMBL/GenBank/DDBJ whole genome shotgun (WGS) entry which is preliminary data.</text>
</comment>
<keyword evidence="1" id="KW-0812">Transmembrane</keyword>
<sequence>MKAKLHQVLVFQQRVQKQMDGLIDRLSRTAIDQEERKFELMYDKPLNEKEILDIKKTVVMKYSLSIVIPLLILILTIMNRGVM</sequence>
<organism evidence="2 3">
    <name type="scientific">Planococcus citreus</name>
    <dbReference type="NCBI Taxonomy" id="1373"/>
    <lineage>
        <taxon>Bacteria</taxon>
        <taxon>Bacillati</taxon>
        <taxon>Bacillota</taxon>
        <taxon>Bacilli</taxon>
        <taxon>Bacillales</taxon>
        <taxon>Caryophanaceae</taxon>
        <taxon>Planococcus</taxon>
    </lineage>
</organism>
<keyword evidence="1" id="KW-0472">Membrane</keyword>
<keyword evidence="3" id="KW-1185">Reference proteome</keyword>
<dbReference type="RefSeq" id="WP_167456543.1">
    <property type="nucleotide sequence ID" value="NZ_RCCP01000009.1"/>
</dbReference>
<evidence type="ECO:0000313" key="2">
    <source>
        <dbReference type="EMBL" id="RLJ81355.1"/>
    </source>
</evidence>
<reference evidence="2 3" key="1">
    <citation type="submission" date="2018-10" db="EMBL/GenBank/DDBJ databases">
        <title>Genomic Encyclopedia of Type Strains, Phase IV (KMG-IV): sequencing the most valuable type-strain genomes for metagenomic binning, comparative biology and taxonomic classification.</title>
        <authorList>
            <person name="Goeker M."/>
        </authorList>
    </citation>
    <scope>NUCLEOTIDE SEQUENCE [LARGE SCALE GENOMIC DNA]</scope>
    <source>
        <strain evidence="2 3">DSM 20549</strain>
    </source>
</reference>
<dbReference type="AlphaFoldDB" id="A0A497YBR1"/>